<dbReference type="GO" id="GO:0008684">
    <property type="term" value="F:2-oxopent-4-enoate hydratase activity"/>
    <property type="evidence" value="ECO:0007669"/>
    <property type="project" value="TreeGrafter"/>
</dbReference>
<evidence type="ECO:0000256" key="1">
    <source>
        <dbReference type="ARBA" id="ARBA00023239"/>
    </source>
</evidence>
<reference evidence="4" key="1">
    <citation type="journal article" date="2014" name="Int. J. Syst. Evol. Microbiol.">
        <title>Complete genome sequence of Corynebacterium casei LMG S-19264T (=DSM 44701T), isolated from a smear-ripened cheese.</title>
        <authorList>
            <consortium name="US DOE Joint Genome Institute (JGI-PGF)"/>
            <person name="Walter F."/>
            <person name="Albersmeier A."/>
            <person name="Kalinowski J."/>
            <person name="Ruckert C."/>
        </authorList>
    </citation>
    <scope>NUCLEOTIDE SEQUENCE</scope>
    <source>
        <strain evidence="4">JCM 3302</strain>
    </source>
</reference>
<keyword evidence="1" id="KW-0456">Lyase</keyword>
<name>A0A919A2L9_9ACTN</name>
<dbReference type="EMBL" id="BNBC01000019">
    <property type="protein sequence ID" value="GHE82074.1"/>
    <property type="molecule type" value="Genomic_DNA"/>
</dbReference>
<gene>
    <name evidence="4" type="ORF">GCM10014715_42250</name>
</gene>
<organism evidence="4 5">
    <name type="scientific">Streptomyces spiralis</name>
    <dbReference type="NCBI Taxonomy" id="66376"/>
    <lineage>
        <taxon>Bacteria</taxon>
        <taxon>Bacillati</taxon>
        <taxon>Actinomycetota</taxon>
        <taxon>Actinomycetes</taxon>
        <taxon>Kitasatosporales</taxon>
        <taxon>Streptomycetaceae</taxon>
        <taxon>Streptomyces</taxon>
    </lineage>
</organism>
<dbReference type="Pfam" id="PF01557">
    <property type="entry name" value="FAA_hydrolase"/>
    <property type="match status" value="1"/>
</dbReference>
<reference evidence="4" key="2">
    <citation type="submission" date="2020-09" db="EMBL/GenBank/DDBJ databases">
        <authorList>
            <person name="Sun Q."/>
            <person name="Ohkuma M."/>
        </authorList>
    </citation>
    <scope>NUCLEOTIDE SEQUENCE</scope>
    <source>
        <strain evidence="4">JCM 3302</strain>
    </source>
</reference>
<evidence type="ECO:0000256" key="2">
    <source>
        <dbReference type="SAM" id="MobiDB-lite"/>
    </source>
</evidence>
<dbReference type="InterPro" id="IPR050772">
    <property type="entry name" value="Hydratase-Decarb/MhpD_sf"/>
</dbReference>
<dbReference type="PANTHER" id="PTHR30143:SF0">
    <property type="entry name" value="2-KETO-4-PENTENOATE HYDRATASE"/>
    <property type="match status" value="1"/>
</dbReference>
<evidence type="ECO:0000313" key="5">
    <source>
        <dbReference type="Proteomes" id="UP000641386"/>
    </source>
</evidence>
<dbReference type="SUPFAM" id="SSF56529">
    <property type="entry name" value="FAH"/>
    <property type="match status" value="1"/>
</dbReference>
<evidence type="ECO:0000313" key="4">
    <source>
        <dbReference type="EMBL" id="GHE82074.1"/>
    </source>
</evidence>
<dbReference type="InterPro" id="IPR036663">
    <property type="entry name" value="Fumarylacetoacetase_C_sf"/>
</dbReference>
<accession>A0A919A2L9</accession>
<dbReference type="GO" id="GO:0005737">
    <property type="term" value="C:cytoplasm"/>
    <property type="evidence" value="ECO:0007669"/>
    <property type="project" value="TreeGrafter"/>
</dbReference>
<sequence>MSDTRQVRRASAASDVPQEAGAQQVPQGVAEAAARLLEAAATRVPCAPVRDLIGTTDTGAAYAVQQRVTAARLARGARVVGHKIGLTSPAVQHQLGVDQPDFGVLLDDMGHADGDTVPYASVLQPRVEAEIAFVLGADLAEGPLDPARVRAAVDHAVAALEICGSRIAGWDITLSDTIADNASAGAFVLGRERRSLAEFEPRTAVMEMSVDGRTVSEGTGADCLGDPLAAVLWLARTARDLGDPLRAGHVVLSGALGRMCPLAPGARVTAVIGGLGTVTTAIGKGTA</sequence>
<protein>
    <submittedName>
        <fullName evidence="4">Hydratase/decarboxylase</fullName>
    </submittedName>
</protein>
<dbReference type="PANTHER" id="PTHR30143">
    <property type="entry name" value="ACID HYDRATASE"/>
    <property type="match status" value="1"/>
</dbReference>
<comment type="caution">
    <text evidence="4">The sequence shown here is derived from an EMBL/GenBank/DDBJ whole genome shotgun (WGS) entry which is preliminary data.</text>
</comment>
<proteinExistence type="predicted"/>
<evidence type="ECO:0000259" key="3">
    <source>
        <dbReference type="Pfam" id="PF01557"/>
    </source>
</evidence>
<feature type="region of interest" description="Disordered" evidence="2">
    <location>
        <begin position="1"/>
        <end position="25"/>
    </location>
</feature>
<dbReference type="RefSeq" id="WP_189902466.1">
    <property type="nucleotide sequence ID" value="NZ_BNBC01000019.1"/>
</dbReference>
<dbReference type="AlphaFoldDB" id="A0A919A2L9"/>
<dbReference type="Gene3D" id="3.90.850.10">
    <property type="entry name" value="Fumarylacetoacetase-like, C-terminal domain"/>
    <property type="match status" value="1"/>
</dbReference>
<keyword evidence="5" id="KW-1185">Reference proteome</keyword>
<dbReference type="Proteomes" id="UP000641386">
    <property type="component" value="Unassembled WGS sequence"/>
</dbReference>
<dbReference type="InterPro" id="IPR011234">
    <property type="entry name" value="Fumarylacetoacetase-like_C"/>
</dbReference>
<feature type="domain" description="Fumarylacetoacetase-like C-terminal" evidence="3">
    <location>
        <begin position="112"/>
        <end position="281"/>
    </location>
</feature>